<evidence type="ECO:0000313" key="2">
    <source>
        <dbReference type="EMBL" id="KUR73450.1"/>
    </source>
</evidence>
<evidence type="ECO:0000259" key="1">
    <source>
        <dbReference type="Pfam" id="PF07858"/>
    </source>
</evidence>
<dbReference type="InterPro" id="IPR032710">
    <property type="entry name" value="NTF2-like_dom_sf"/>
</dbReference>
<keyword evidence="3" id="KW-1185">Reference proteome</keyword>
<dbReference type="Proteomes" id="UP000058012">
    <property type="component" value="Unassembled WGS sequence"/>
</dbReference>
<sequence>MTPQEIVEAFIAAWNRGDVPAAFGMMAEDIVWHNIPMEPAVGLAGVQALMGQFPPIEASEWITHHIAANGNVVLTERTDKFLVAGRWRAIRVSGTFEINAEGKITQWRDYFDMAEFRREFA</sequence>
<feature type="domain" description="Limonene-1,2-epoxide hydrolase" evidence="1">
    <location>
        <begin position="4"/>
        <end position="115"/>
    </location>
</feature>
<dbReference type="InterPro" id="IPR013100">
    <property type="entry name" value="LEH"/>
</dbReference>
<reference evidence="2 3" key="1">
    <citation type="submission" date="2015-10" db="EMBL/GenBank/DDBJ databases">
        <title>Draft genome sequence of Novosphingobium fuchskuhlense DSM 25065 isolated from a surface water sample of the southwest basin of Lake Grosse Fuchskuhle.</title>
        <authorList>
            <person name="Ruckert C."/>
            <person name="Winkler A."/>
            <person name="Glaeser J."/>
            <person name="Grossart H.-P."/>
            <person name="Kalinowski J."/>
            <person name="Glaeser S."/>
        </authorList>
    </citation>
    <scope>NUCLEOTIDE SEQUENCE [LARGE SCALE GENOMIC DNA]</scope>
    <source>
        <strain evidence="2 3">FNE08-7</strain>
    </source>
</reference>
<dbReference type="Pfam" id="PF07858">
    <property type="entry name" value="LEH"/>
    <property type="match status" value="1"/>
</dbReference>
<protein>
    <recommendedName>
        <fullName evidence="1">Limonene-1,2-epoxide hydrolase domain-containing protein</fullName>
    </recommendedName>
</protein>
<dbReference type="OrthoDB" id="9781757at2"/>
<comment type="caution">
    <text evidence="2">The sequence shown here is derived from an EMBL/GenBank/DDBJ whole genome shotgun (WGS) entry which is preliminary data.</text>
</comment>
<organism evidence="2 3">
    <name type="scientific">Novosphingobium fuchskuhlense</name>
    <dbReference type="NCBI Taxonomy" id="1117702"/>
    <lineage>
        <taxon>Bacteria</taxon>
        <taxon>Pseudomonadati</taxon>
        <taxon>Pseudomonadota</taxon>
        <taxon>Alphaproteobacteria</taxon>
        <taxon>Sphingomonadales</taxon>
        <taxon>Sphingomonadaceae</taxon>
        <taxon>Novosphingobium</taxon>
    </lineage>
</organism>
<dbReference type="SUPFAM" id="SSF54427">
    <property type="entry name" value="NTF2-like"/>
    <property type="match status" value="1"/>
</dbReference>
<accession>A0A117UZ22</accession>
<gene>
    <name evidence="2" type="ORF">AQZ52_00220</name>
</gene>
<dbReference type="RefSeq" id="WP_067905966.1">
    <property type="nucleotide sequence ID" value="NZ_KQ954244.1"/>
</dbReference>
<dbReference type="AlphaFoldDB" id="A0A117UZ22"/>
<evidence type="ECO:0000313" key="3">
    <source>
        <dbReference type="Proteomes" id="UP000058012"/>
    </source>
</evidence>
<dbReference type="STRING" id="1117702.AQZ52_00220"/>
<proteinExistence type="predicted"/>
<dbReference type="EMBL" id="LLZS01000001">
    <property type="protein sequence ID" value="KUR73450.1"/>
    <property type="molecule type" value="Genomic_DNA"/>
</dbReference>
<dbReference type="Gene3D" id="3.10.450.50">
    <property type="match status" value="1"/>
</dbReference>
<name>A0A117UZ22_9SPHN</name>